<accession>A0A1F7RJC9</accession>
<dbReference type="SMART" id="SM00710">
    <property type="entry name" value="PbH1"/>
    <property type="match status" value="7"/>
</dbReference>
<evidence type="ECO:0000256" key="1">
    <source>
        <dbReference type="SAM" id="Phobius"/>
    </source>
</evidence>
<dbReference type="EMBL" id="MGDD01000356">
    <property type="protein sequence ID" value="OGL41054.1"/>
    <property type="molecule type" value="Genomic_DNA"/>
</dbReference>
<dbReference type="InterPro" id="IPR012334">
    <property type="entry name" value="Pectin_lyas_fold"/>
</dbReference>
<dbReference type="Gene3D" id="2.160.20.10">
    <property type="entry name" value="Single-stranded right-handed beta-helix, Pectin lyase-like"/>
    <property type="match status" value="1"/>
</dbReference>
<dbReference type="SUPFAM" id="SSF51126">
    <property type="entry name" value="Pectin lyase-like"/>
    <property type="match status" value="1"/>
</dbReference>
<evidence type="ECO:0008006" key="5">
    <source>
        <dbReference type="Google" id="ProtNLM"/>
    </source>
</evidence>
<proteinExistence type="predicted"/>
<feature type="transmembrane region" description="Helical" evidence="1">
    <location>
        <begin position="457"/>
        <end position="479"/>
    </location>
</feature>
<sequence>MKNLKRKPFLTNLIILIILLGTGNPIFAAVYTATNEAEIQSYTNTLTAGDTLQVQSGAYSMRTWRIQNIHGNSSAWITIEPVGGSVSITGNDNQNVVNMDNISYVIFRDFEITYSGTTSAIDGIKFNAGTTSEYIIIEHCHIHDITGVGINSKASELQWFWVLWNHIHDTDDTGEGMYLGHHDGSGIVHDALISHNWVHDTHGSQGDGIEIKRSCYSVSIEDNVVYNTNNYPGIIVYRTDRADLSLQNVIKNNVIWNAGEGIFAVAEADIYNNIIFNSSYGINTRNYSGWGMRDLRLYNNTVYSCSVTCMRLSDWNVATGVMEVINNAVYQDSVSDSALQAPAGIGPATILNNYYYGTSAISAGFTPGNPPPNEFVNPSIIPGSINLYPLSTSLLIDSGHDLSTIFQNDFNTTRRPHGTSWDVGAYEYSAPVNPGWQVQEGFKPAPLPPVVPINFDLFVIVASILPIYSLFTYVSRLIFNPHF</sequence>
<keyword evidence="2" id="KW-0732">Signal</keyword>
<dbReference type="AlphaFoldDB" id="A0A1F7RJC9"/>
<name>A0A1F7RJC9_9BACT</name>
<gene>
    <name evidence="3" type="ORF">A2161_18010</name>
</gene>
<feature type="chain" id="PRO_5009532200" description="Right handed beta helix domain-containing protein" evidence="2">
    <location>
        <begin position="29"/>
        <end position="483"/>
    </location>
</feature>
<dbReference type="InterPro" id="IPR011050">
    <property type="entry name" value="Pectin_lyase_fold/virulence"/>
</dbReference>
<comment type="caution">
    <text evidence="3">The sequence shown here is derived from an EMBL/GenBank/DDBJ whole genome shotgun (WGS) entry which is preliminary data.</text>
</comment>
<keyword evidence="1" id="KW-0812">Transmembrane</keyword>
<keyword evidence="1" id="KW-1133">Transmembrane helix</keyword>
<evidence type="ECO:0000313" key="3">
    <source>
        <dbReference type="EMBL" id="OGL41054.1"/>
    </source>
</evidence>
<protein>
    <recommendedName>
        <fullName evidence="5">Right handed beta helix domain-containing protein</fullName>
    </recommendedName>
</protein>
<dbReference type="InterPro" id="IPR059226">
    <property type="entry name" value="Choice_anch_Q_dom"/>
</dbReference>
<dbReference type="Proteomes" id="UP000179266">
    <property type="component" value="Unassembled WGS sequence"/>
</dbReference>
<reference evidence="3 4" key="1">
    <citation type="journal article" date="2016" name="Nat. Commun.">
        <title>Thousands of microbial genomes shed light on interconnected biogeochemical processes in an aquifer system.</title>
        <authorList>
            <person name="Anantharaman K."/>
            <person name="Brown C.T."/>
            <person name="Hug L.A."/>
            <person name="Sharon I."/>
            <person name="Castelle C.J."/>
            <person name="Probst A.J."/>
            <person name="Thomas B.C."/>
            <person name="Singh A."/>
            <person name="Wilkins M.J."/>
            <person name="Karaoz U."/>
            <person name="Brodie E.L."/>
            <person name="Williams K.H."/>
            <person name="Hubbard S.S."/>
            <person name="Banfield J.F."/>
        </authorList>
    </citation>
    <scope>NUCLEOTIDE SEQUENCE [LARGE SCALE GENOMIC DNA]</scope>
</reference>
<keyword evidence="1" id="KW-0472">Membrane</keyword>
<organism evidence="3 4">
    <name type="scientific">Candidatus Schekmanbacteria bacterium RBG_13_48_7</name>
    <dbReference type="NCBI Taxonomy" id="1817878"/>
    <lineage>
        <taxon>Bacteria</taxon>
        <taxon>Candidatus Schekmaniibacteriota</taxon>
    </lineage>
</organism>
<feature type="signal peptide" evidence="2">
    <location>
        <begin position="1"/>
        <end position="28"/>
    </location>
</feature>
<evidence type="ECO:0000313" key="4">
    <source>
        <dbReference type="Proteomes" id="UP000179266"/>
    </source>
</evidence>
<dbReference type="InterPro" id="IPR006626">
    <property type="entry name" value="PbH1"/>
</dbReference>
<evidence type="ECO:0000256" key="2">
    <source>
        <dbReference type="SAM" id="SignalP"/>
    </source>
</evidence>
<dbReference type="NCBIfam" id="NF041518">
    <property type="entry name" value="choice_anch_Q"/>
    <property type="match status" value="1"/>
</dbReference>